<proteinExistence type="predicted"/>
<reference evidence="6" key="1">
    <citation type="submission" date="2023-03" db="EMBL/GenBank/DDBJ databases">
        <title>Massive genome expansion in bonnet fungi (Mycena s.s.) driven by repeated elements and novel gene families across ecological guilds.</title>
        <authorList>
            <consortium name="Lawrence Berkeley National Laboratory"/>
            <person name="Harder C.B."/>
            <person name="Miyauchi S."/>
            <person name="Viragh M."/>
            <person name="Kuo A."/>
            <person name="Thoen E."/>
            <person name="Andreopoulos B."/>
            <person name="Lu D."/>
            <person name="Skrede I."/>
            <person name="Drula E."/>
            <person name="Henrissat B."/>
            <person name="Morin E."/>
            <person name="Kohler A."/>
            <person name="Barry K."/>
            <person name="LaButti K."/>
            <person name="Morin E."/>
            <person name="Salamov A."/>
            <person name="Lipzen A."/>
            <person name="Mereny Z."/>
            <person name="Hegedus B."/>
            <person name="Baldrian P."/>
            <person name="Stursova M."/>
            <person name="Weitz H."/>
            <person name="Taylor A."/>
            <person name="Grigoriev I.V."/>
            <person name="Nagy L.G."/>
            <person name="Martin F."/>
            <person name="Kauserud H."/>
        </authorList>
    </citation>
    <scope>NUCLEOTIDE SEQUENCE</scope>
    <source>
        <strain evidence="6">CBHHK173m</strain>
    </source>
</reference>
<protein>
    <recommendedName>
        <fullName evidence="5">Armadillo-like helical domain-containing protein</fullName>
    </recommendedName>
</protein>
<dbReference type="AlphaFoldDB" id="A0AAD6UHK3"/>
<evidence type="ECO:0000259" key="5">
    <source>
        <dbReference type="SMART" id="SM01158"/>
    </source>
</evidence>
<comment type="caution">
    <text evidence="6">The sequence shown here is derived from an EMBL/GenBank/DDBJ whole genome shotgun (WGS) entry which is preliminary data.</text>
</comment>
<keyword evidence="2" id="KW-0812">Transmembrane</keyword>
<organism evidence="6 7">
    <name type="scientific">Mycena belliarum</name>
    <dbReference type="NCBI Taxonomy" id="1033014"/>
    <lineage>
        <taxon>Eukaryota</taxon>
        <taxon>Fungi</taxon>
        <taxon>Dikarya</taxon>
        <taxon>Basidiomycota</taxon>
        <taxon>Agaricomycotina</taxon>
        <taxon>Agaricomycetes</taxon>
        <taxon>Agaricomycetidae</taxon>
        <taxon>Agaricales</taxon>
        <taxon>Marasmiineae</taxon>
        <taxon>Mycenaceae</taxon>
        <taxon>Mycena</taxon>
    </lineage>
</organism>
<sequence length="511" mass="56913">MEIMAGGVGQSDATFTNLTRMIHDSLPNPEVPADIRHQVLQLALIFMCGIGQLSPGAYFLRRDLFPSIVSFIKAPETETFTFEAILLLSVLANFHKSKQNPYIQRIQEVDDKILMRKICWASNFALDAVVKAYQEISDDDTTQTLTSALGAMMSKLRPDRALAPADPPQQLFKSQPIEACVVLLPIFEFLRTNPTFPLVLVSPSTDDTTPSAVSSPPSTVLSLCSYLLTHASSTSSPRAIIYANLCLNTLLTLAQNDGVLIAFSQPSDERIRLCRQRLPVLPIPPSRRPPLCALLDCCVLWLRHNLHKRLEVQSYTTCIWVCYRVIWFLHKAHIRLEYSWGEFWSALIGLLNFLSSKLDSLTTTGGVEQLARATILLLDLSLAKCEIFLPTAQSIHQFVYELVRSSAILEAQVSLLKALSLPETERRTSWTTEQPSEVLLARLLSTTEFYQAKVAEAHAQSARRAMRVVAAEIDRDGLHGMTDTRETEPPGEVAEVAFSRFACSDVLSLIP</sequence>
<evidence type="ECO:0000256" key="4">
    <source>
        <dbReference type="ARBA" id="ARBA00023136"/>
    </source>
</evidence>
<dbReference type="Proteomes" id="UP001222325">
    <property type="component" value="Unassembled WGS sequence"/>
</dbReference>
<dbReference type="PANTHER" id="PTHR13608:SF3">
    <property type="entry name" value="ARMADILLO-LIKE HELICAL DOMAIN-CONTAINING PROTEIN 3"/>
    <property type="match status" value="1"/>
</dbReference>
<accession>A0AAD6UHK3</accession>
<keyword evidence="3" id="KW-1133">Transmembrane helix</keyword>
<keyword evidence="7" id="KW-1185">Reference proteome</keyword>
<evidence type="ECO:0000313" key="6">
    <source>
        <dbReference type="EMBL" id="KAJ7103351.1"/>
    </source>
</evidence>
<comment type="subcellular location">
    <subcellularLocation>
        <location evidence="1">Membrane</location>
    </subcellularLocation>
</comment>
<evidence type="ECO:0000256" key="3">
    <source>
        <dbReference type="ARBA" id="ARBA00022989"/>
    </source>
</evidence>
<feature type="domain" description="Armadillo-like helical" evidence="5">
    <location>
        <begin position="282"/>
        <end position="510"/>
    </location>
</feature>
<evidence type="ECO:0000313" key="7">
    <source>
        <dbReference type="Proteomes" id="UP001222325"/>
    </source>
</evidence>
<dbReference type="InterPro" id="IPR039868">
    <property type="entry name" value="ARMD3-like"/>
</dbReference>
<dbReference type="EMBL" id="JARJCN010000002">
    <property type="protein sequence ID" value="KAJ7103351.1"/>
    <property type="molecule type" value="Genomic_DNA"/>
</dbReference>
<dbReference type="GO" id="GO:0016020">
    <property type="term" value="C:membrane"/>
    <property type="evidence" value="ECO:0007669"/>
    <property type="project" value="UniProtKB-SubCell"/>
</dbReference>
<keyword evidence="4" id="KW-0472">Membrane</keyword>
<name>A0AAD6UHK3_9AGAR</name>
<gene>
    <name evidence="6" type="ORF">B0H15DRAFT_811913</name>
</gene>
<dbReference type="PANTHER" id="PTHR13608">
    <property type="entry name" value="ARMADILLO-LIKE HELICAL DOMAIN-CONTAINING PROTEIN 3"/>
    <property type="match status" value="1"/>
</dbReference>
<evidence type="ECO:0000256" key="1">
    <source>
        <dbReference type="ARBA" id="ARBA00004370"/>
    </source>
</evidence>
<dbReference type="SMART" id="SM01158">
    <property type="entry name" value="DUF1741"/>
    <property type="match status" value="1"/>
</dbReference>
<dbReference type="Pfam" id="PF08427">
    <property type="entry name" value="ARMH3_C"/>
    <property type="match status" value="1"/>
</dbReference>
<dbReference type="GO" id="GO:0005829">
    <property type="term" value="C:cytosol"/>
    <property type="evidence" value="ECO:0007669"/>
    <property type="project" value="TreeGrafter"/>
</dbReference>
<evidence type="ECO:0000256" key="2">
    <source>
        <dbReference type="ARBA" id="ARBA00022692"/>
    </source>
</evidence>
<dbReference type="InterPro" id="IPR013636">
    <property type="entry name" value="ARMH3_C"/>
</dbReference>